<dbReference type="InterPro" id="IPR050210">
    <property type="entry name" value="tRNA_Adenine-N(6)_MTase"/>
</dbReference>
<keyword evidence="2" id="KW-0949">S-adenosyl-L-methionine</keyword>
<dbReference type="AlphaFoldDB" id="A0A087LWV8"/>
<name>A0A087LWV8_9HYPH</name>
<accession>A0A087LWV8</accession>
<dbReference type="InterPro" id="IPR029063">
    <property type="entry name" value="SAM-dependent_MTases_sf"/>
</dbReference>
<organism evidence="4 5">
    <name type="scientific">Devosia riboflavina</name>
    <dbReference type="NCBI Taxonomy" id="46914"/>
    <lineage>
        <taxon>Bacteria</taxon>
        <taxon>Pseudomonadati</taxon>
        <taxon>Pseudomonadota</taxon>
        <taxon>Alphaproteobacteria</taxon>
        <taxon>Hyphomicrobiales</taxon>
        <taxon>Devosiaceae</taxon>
        <taxon>Devosia</taxon>
    </lineage>
</organism>
<keyword evidence="1" id="KW-0808">Transferase</keyword>
<feature type="domain" description="Methyltransferase small" evidence="3">
    <location>
        <begin position="31"/>
        <end position="123"/>
    </location>
</feature>
<gene>
    <name evidence="4" type="ORF">JP75_23045</name>
</gene>
<dbReference type="Gene3D" id="3.40.50.150">
    <property type="entry name" value="Vaccinia Virus protein VP39"/>
    <property type="match status" value="1"/>
</dbReference>
<dbReference type="PANTHER" id="PTHR47739:SF1">
    <property type="entry name" value="TRNA1(VAL) (ADENINE(37)-N6)-METHYLTRANSFERASE"/>
    <property type="match status" value="1"/>
</dbReference>
<dbReference type="InterPro" id="IPR007848">
    <property type="entry name" value="Small_mtfrase_dom"/>
</dbReference>
<dbReference type="GO" id="GO:0032259">
    <property type="term" value="P:methylation"/>
    <property type="evidence" value="ECO:0007669"/>
    <property type="project" value="UniProtKB-KW"/>
</dbReference>
<dbReference type="SUPFAM" id="SSF53335">
    <property type="entry name" value="S-adenosyl-L-methionine-dependent methyltransferases"/>
    <property type="match status" value="1"/>
</dbReference>
<evidence type="ECO:0000259" key="3">
    <source>
        <dbReference type="Pfam" id="PF05175"/>
    </source>
</evidence>
<evidence type="ECO:0000313" key="4">
    <source>
        <dbReference type="EMBL" id="KFL29111.1"/>
    </source>
</evidence>
<protein>
    <recommendedName>
        <fullName evidence="3">Methyltransferase small domain-containing protein</fullName>
    </recommendedName>
</protein>
<dbReference type="EMBL" id="JQGC01000031">
    <property type="protein sequence ID" value="KFL29111.1"/>
    <property type="molecule type" value="Genomic_DNA"/>
</dbReference>
<keyword evidence="1" id="KW-0489">Methyltransferase</keyword>
<reference evidence="4 5" key="1">
    <citation type="submission" date="2014-08" db="EMBL/GenBank/DDBJ databases">
        <authorList>
            <person name="Hassan Y.I."/>
            <person name="Lepp D."/>
            <person name="Zhou T."/>
        </authorList>
    </citation>
    <scope>NUCLEOTIDE SEQUENCE [LARGE SCALE GENOMIC DNA]</scope>
    <source>
        <strain evidence="4 5">IFO13584</strain>
    </source>
</reference>
<sequence>MAGRITLSQPRNGFRAGFDSVLLGAAVRAGTEGLLDLGAGVGTAGLVALAMERARHATLVERHGETAALAHDNVASNGFVGRAEVLVLDILAPGSVRNAAGLRANHFQTVIANPPFFEAGQGTLAPETSRADARHMAQEGLDAWVKCAAGCAAGGGELIVVYPAQGLTALLNAMTARFGAITVLPISPRAGQAATRILVRGIKGSRAPLTLLAGRALHGESGRDFMPEFDAIFRGVAALDW</sequence>
<dbReference type="STRING" id="46914.JP75_23045"/>
<proteinExistence type="predicted"/>
<evidence type="ECO:0000256" key="1">
    <source>
        <dbReference type="ARBA" id="ARBA00022603"/>
    </source>
</evidence>
<dbReference type="GO" id="GO:0008168">
    <property type="term" value="F:methyltransferase activity"/>
    <property type="evidence" value="ECO:0007669"/>
    <property type="project" value="UniProtKB-KW"/>
</dbReference>
<evidence type="ECO:0000313" key="5">
    <source>
        <dbReference type="Proteomes" id="UP000028981"/>
    </source>
</evidence>
<dbReference type="Pfam" id="PF05175">
    <property type="entry name" value="MTS"/>
    <property type="match status" value="1"/>
</dbReference>
<dbReference type="Proteomes" id="UP000028981">
    <property type="component" value="Unassembled WGS sequence"/>
</dbReference>
<comment type="caution">
    <text evidence="4">The sequence shown here is derived from an EMBL/GenBank/DDBJ whole genome shotgun (WGS) entry which is preliminary data.</text>
</comment>
<keyword evidence="5" id="KW-1185">Reference proteome</keyword>
<evidence type="ECO:0000256" key="2">
    <source>
        <dbReference type="ARBA" id="ARBA00022691"/>
    </source>
</evidence>
<dbReference type="PANTHER" id="PTHR47739">
    <property type="entry name" value="TRNA1(VAL) (ADENINE(37)-N6)-METHYLTRANSFERASE"/>
    <property type="match status" value="1"/>
</dbReference>